<dbReference type="Gene3D" id="1.20.1070.10">
    <property type="entry name" value="Rhodopsin 7-helix transmembrane proteins"/>
    <property type="match status" value="1"/>
</dbReference>
<keyword evidence="8 10" id="KW-0675">Receptor</keyword>
<dbReference type="PANTHER" id="PTHR26450:SF46">
    <property type="entry name" value="OLFACTORY RECEPTOR 51F1"/>
    <property type="match status" value="1"/>
</dbReference>
<keyword evidence="2 11" id="KW-0716">Sensory transduction</keyword>
<keyword evidence="14" id="KW-1185">Reference proteome</keyword>
<dbReference type="GO" id="GO:0004930">
    <property type="term" value="F:G protein-coupled receptor activity"/>
    <property type="evidence" value="ECO:0007669"/>
    <property type="project" value="UniProtKB-KW"/>
</dbReference>
<dbReference type="GO" id="GO:0004984">
    <property type="term" value="F:olfactory receptor activity"/>
    <property type="evidence" value="ECO:0000318"/>
    <property type="project" value="GO_Central"/>
</dbReference>
<feature type="transmembrane region" description="Helical" evidence="11">
    <location>
        <begin position="32"/>
        <end position="58"/>
    </location>
</feature>
<dbReference type="Pfam" id="PF13853">
    <property type="entry name" value="7tm_4"/>
    <property type="match status" value="1"/>
</dbReference>
<dbReference type="EMBL" id="CABD030077262">
    <property type="status" value="NOT_ANNOTATED_CDS"/>
    <property type="molecule type" value="Genomic_DNA"/>
</dbReference>
<dbReference type="PRINTS" id="PR00237">
    <property type="entry name" value="GPCRRHODOPSN"/>
</dbReference>
<dbReference type="GO" id="GO:0005886">
    <property type="term" value="C:plasma membrane"/>
    <property type="evidence" value="ECO:0000318"/>
    <property type="project" value="GO_Central"/>
</dbReference>
<dbReference type="OMA" id="MLQNQDT"/>
<evidence type="ECO:0000313" key="14">
    <source>
        <dbReference type="Proteomes" id="UP000001519"/>
    </source>
</evidence>
<dbReference type="FunCoup" id="A0A2I2ZB54">
    <property type="interactions" value="321"/>
</dbReference>
<feature type="transmembrane region" description="Helical" evidence="11">
    <location>
        <begin position="280"/>
        <end position="303"/>
    </location>
</feature>
<dbReference type="STRING" id="9593.ENSGGOP00000044483"/>
<keyword evidence="7 11" id="KW-0472">Membrane</keyword>
<dbReference type="CDD" id="cd15222">
    <property type="entry name" value="7tmA_OR51-like"/>
    <property type="match status" value="1"/>
</dbReference>
<evidence type="ECO:0000256" key="6">
    <source>
        <dbReference type="ARBA" id="ARBA00023040"/>
    </source>
</evidence>
<evidence type="ECO:0000256" key="9">
    <source>
        <dbReference type="ARBA" id="ARBA00023224"/>
    </source>
</evidence>
<keyword evidence="3 10" id="KW-0812">Transmembrane</keyword>
<dbReference type="PROSITE" id="PS50262">
    <property type="entry name" value="G_PROTEIN_RECEP_F1_2"/>
    <property type="match status" value="1"/>
</dbReference>
<evidence type="ECO:0000259" key="12">
    <source>
        <dbReference type="PROSITE" id="PS50262"/>
    </source>
</evidence>
<dbReference type="InParanoid" id="A0A2I2ZB54"/>
<reference evidence="13" key="3">
    <citation type="submission" date="2025-08" db="UniProtKB">
        <authorList>
            <consortium name="Ensembl"/>
        </authorList>
    </citation>
    <scope>IDENTIFICATION</scope>
</reference>
<feature type="transmembrane region" description="Helical" evidence="11">
    <location>
        <begin position="250"/>
        <end position="274"/>
    </location>
</feature>
<feature type="transmembrane region" description="Helical" evidence="11">
    <location>
        <begin position="101"/>
        <end position="129"/>
    </location>
</feature>
<evidence type="ECO:0000256" key="11">
    <source>
        <dbReference type="RuleBase" id="RU363047"/>
    </source>
</evidence>
<keyword evidence="11" id="KW-1003">Cell membrane</keyword>
<feature type="domain" description="G-protein coupled receptors family 1 profile" evidence="12">
    <location>
        <begin position="50"/>
        <end position="301"/>
    </location>
</feature>
<reference evidence="14" key="1">
    <citation type="submission" date="2011-05" db="EMBL/GenBank/DDBJ databases">
        <title>Insights into the evolution of the great apes provided by the gorilla genome.</title>
        <authorList>
            <person name="Scally A."/>
        </authorList>
    </citation>
    <scope>NUCLEOTIDE SEQUENCE [LARGE SCALE GENOMIC DNA]</scope>
</reference>
<evidence type="ECO:0000256" key="3">
    <source>
        <dbReference type="ARBA" id="ARBA00022692"/>
    </source>
</evidence>
<keyword evidence="4 11" id="KW-0552">Olfaction</keyword>
<evidence type="ECO:0000256" key="1">
    <source>
        <dbReference type="ARBA" id="ARBA00004141"/>
    </source>
</evidence>
<dbReference type="Ensembl" id="ENSGGOT00000007663.3">
    <property type="protein sequence ID" value="ENSGGOP00000044483.1"/>
    <property type="gene ID" value="ENSGGOG00000007633.3"/>
</dbReference>
<reference evidence="13 14" key="2">
    <citation type="journal article" date="2012" name="Nature">
        <title>Insights into hominid evolution from the gorilla genome sequence.</title>
        <authorList>
            <person name="Scally A."/>
            <person name="Dutheil J.Y."/>
            <person name="Hillier L.W."/>
            <person name="Jordan G.E."/>
            <person name="Goodhead I."/>
            <person name="Herrero J."/>
            <person name="Hobolth A."/>
            <person name="Lappalainen T."/>
            <person name="Mailund T."/>
            <person name="Marques-Bonet T."/>
            <person name="McCarthy S."/>
            <person name="Montgomery S.H."/>
            <person name="Schwalie P.C."/>
            <person name="Tang Y.A."/>
            <person name="Ward M.C."/>
            <person name="Xue Y."/>
            <person name="Yngvadottir B."/>
            <person name="Alkan C."/>
            <person name="Andersen L.N."/>
            <person name="Ayub Q."/>
            <person name="Ball E.V."/>
            <person name="Beal K."/>
            <person name="Bradley B.J."/>
            <person name="Chen Y."/>
            <person name="Clee C.M."/>
            <person name="Fitzgerald S."/>
            <person name="Graves T.A."/>
            <person name="Gu Y."/>
            <person name="Heath P."/>
            <person name="Heger A."/>
            <person name="Karakoc E."/>
            <person name="Kolb-Kokocinski A."/>
            <person name="Laird G.K."/>
            <person name="Lunter G."/>
            <person name="Meader S."/>
            <person name="Mort M."/>
            <person name="Mullikin J.C."/>
            <person name="Munch K."/>
            <person name="O'Connor T.D."/>
            <person name="Phillips A.D."/>
            <person name="Prado-Martinez J."/>
            <person name="Rogers A.S."/>
            <person name="Sajjadian S."/>
            <person name="Schmidt D."/>
            <person name="Shaw K."/>
            <person name="Simpson J.T."/>
            <person name="Stenson P.D."/>
            <person name="Turner D.J."/>
            <person name="Vigilant L."/>
            <person name="Vilella A.J."/>
            <person name="Whitener W."/>
            <person name="Zhu B."/>
            <person name="Cooper D.N."/>
            <person name="de Jong P."/>
            <person name="Dermitzakis E.T."/>
            <person name="Eichler E.E."/>
            <person name="Flicek P."/>
            <person name="Goldman N."/>
            <person name="Mundy N.I."/>
            <person name="Ning Z."/>
            <person name="Odom D.T."/>
            <person name="Ponting C.P."/>
            <person name="Quail M.A."/>
            <person name="Ryder O.A."/>
            <person name="Searle S.M."/>
            <person name="Warren W.C."/>
            <person name="Wilson R.K."/>
            <person name="Schierup M.H."/>
            <person name="Rogers J."/>
            <person name="Tyler-Smith C."/>
            <person name="Durbin R."/>
        </authorList>
    </citation>
    <scope>NUCLEOTIDE SEQUENCE [LARGE SCALE GENOMIC DNA]</scope>
</reference>
<dbReference type="PROSITE" id="PS00237">
    <property type="entry name" value="G_PROTEIN_RECEP_F1_1"/>
    <property type="match status" value="1"/>
</dbReference>
<dbReference type="GeneTree" id="ENSGT00940000162153"/>
<dbReference type="KEGG" id="ggo:101136913"/>
<evidence type="ECO:0000256" key="10">
    <source>
        <dbReference type="RuleBase" id="RU000688"/>
    </source>
</evidence>
<dbReference type="AlphaFoldDB" id="A0A2I2ZB54"/>
<evidence type="ECO:0000256" key="5">
    <source>
        <dbReference type="ARBA" id="ARBA00022989"/>
    </source>
</evidence>
<organism evidence="13 14">
    <name type="scientific">Gorilla gorilla gorilla</name>
    <name type="common">Western lowland gorilla</name>
    <dbReference type="NCBI Taxonomy" id="9595"/>
    <lineage>
        <taxon>Eukaryota</taxon>
        <taxon>Metazoa</taxon>
        <taxon>Chordata</taxon>
        <taxon>Craniata</taxon>
        <taxon>Vertebrata</taxon>
        <taxon>Euteleostomi</taxon>
        <taxon>Mammalia</taxon>
        <taxon>Eutheria</taxon>
        <taxon>Euarchontoglires</taxon>
        <taxon>Primates</taxon>
        <taxon>Haplorrhini</taxon>
        <taxon>Catarrhini</taxon>
        <taxon>Hominidae</taxon>
        <taxon>Gorilla</taxon>
    </lineage>
</organism>
<dbReference type="PRINTS" id="PR00245">
    <property type="entry name" value="OLFACTORYR"/>
</dbReference>
<evidence type="ECO:0000256" key="7">
    <source>
        <dbReference type="ARBA" id="ARBA00023136"/>
    </source>
</evidence>
<feature type="transmembrane region" description="Helical" evidence="11">
    <location>
        <begin position="150"/>
        <end position="172"/>
    </location>
</feature>
<dbReference type="InterPro" id="IPR050402">
    <property type="entry name" value="OR51/52/56-like"/>
</dbReference>
<dbReference type="PANTHER" id="PTHR26450">
    <property type="entry name" value="OLFACTORY RECEPTOR 56B1-RELATED"/>
    <property type="match status" value="1"/>
</dbReference>
<evidence type="ECO:0000256" key="4">
    <source>
        <dbReference type="ARBA" id="ARBA00022725"/>
    </source>
</evidence>
<feature type="transmembrane region" description="Helical" evidence="11">
    <location>
        <begin position="218"/>
        <end position="238"/>
    </location>
</feature>
<dbReference type="Proteomes" id="UP000001519">
    <property type="component" value="Chromosome 11"/>
</dbReference>
<dbReference type="InterPro" id="IPR000725">
    <property type="entry name" value="Olfact_rcpt"/>
</dbReference>
<dbReference type="GeneID" id="101136913"/>
<comment type="subcellular location">
    <subcellularLocation>
        <location evidence="11">Cell membrane</location>
        <topology evidence="11">Multi-pass membrane protein</topology>
    </subcellularLocation>
    <subcellularLocation>
        <location evidence="1">Membrane</location>
        <topology evidence="1">Multi-pass membrane protein</topology>
    </subcellularLocation>
</comment>
<dbReference type="InterPro" id="IPR017452">
    <property type="entry name" value="GPCR_Rhodpsn_7TM"/>
</dbReference>
<dbReference type="FunFam" id="1.20.1070.10:FF:000002">
    <property type="entry name" value="Olfactory receptor"/>
    <property type="match status" value="1"/>
</dbReference>
<evidence type="ECO:0000256" key="2">
    <source>
        <dbReference type="ARBA" id="ARBA00022606"/>
    </source>
</evidence>
<gene>
    <name evidence="13" type="primary">LOC101136913</name>
</gene>
<accession>A0A2I2ZB54</accession>
<name>A0A2I2ZB54_GORGO</name>
<feature type="transmembrane region" description="Helical" evidence="11">
    <location>
        <begin position="70"/>
        <end position="95"/>
    </location>
</feature>
<evidence type="ECO:0000256" key="8">
    <source>
        <dbReference type="ARBA" id="ARBA00023170"/>
    </source>
</evidence>
<sequence>MLQNQDTMEILSNSTSKFPAFLLTGIPGLESAHVWISIPFCCFYAIALSGNSVILFVIITQHSLHEPMYYFLSMLSATDLGLTVSSLSTTLGILWFEACEISLYSCIVQMFFLHGFTFMESGVLVATAFERYVAICDPLRYTTILTNSRIIQMGLLMITRAIVLILPLLLLLKPLYFCRMNALSHSYCYHPDVIQLACSDIPANSICGLIDLILTTGIDTPCIVLSYILIIHSVLRIASPEEWHKVFSTCVSHVGAVAIFYIHMLSLSLVYHYGRSAPRVVHSVMANVYLLLPPVLNPIIYSVKTKQICKAMLSLLLTK</sequence>
<keyword evidence="5 11" id="KW-1133">Transmembrane helix</keyword>
<evidence type="ECO:0000313" key="13">
    <source>
        <dbReference type="Ensembl" id="ENSGGOP00000044483.1"/>
    </source>
</evidence>
<proteinExistence type="inferred from homology"/>
<keyword evidence="9 10" id="KW-0807">Transducer</keyword>
<reference evidence="13" key="4">
    <citation type="submission" date="2025-09" db="UniProtKB">
        <authorList>
            <consortium name="Ensembl"/>
        </authorList>
    </citation>
    <scope>IDENTIFICATION</scope>
</reference>
<dbReference type="SUPFAM" id="SSF81321">
    <property type="entry name" value="Family A G protein-coupled receptor-like"/>
    <property type="match status" value="1"/>
</dbReference>
<comment type="similarity">
    <text evidence="10">Belongs to the G-protein coupled receptor 1 family.</text>
</comment>
<keyword evidence="6 10" id="KW-0297">G-protein coupled receptor</keyword>
<protein>
    <recommendedName>
        <fullName evidence="11">Olfactory receptor</fullName>
    </recommendedName>
</protein>
<dbReference type="InterPro" id="IPR000276">
    <property type="entry name" value="GPCR_Rhodpsn"/>
</dbReference>
<dbReference type="GO" id="GO:0071396">
    <property type="term" value="P:cellular response to lipid"/>
    <property type="evidence" value="ECO:0007669"/>
    <property type="project" value="UniProtKB-ARBA"/>
</dbReference>